<keyword evidence="1" id="KW-0732">Signal</keyword>
<sequence length="274" mass="30841">MKKLAVLLLTLCLFITASITSFAAIQSSYKNPSKVKLQNTNVSVEDNQTQIVEELSKYVLQEKDGTLILNTPDDFEKKINKDIEKQIKLSMNRVNNIIEKQKIKIDVLKFNFIDENNLLITGYYNDKNILAMNCVKVCLLPEPTSNVKDDDIKLDSLNNSEIVPSDITPVVAYVDAYVTLTSSGILYYNGDVTADYPINAQLTMSLLWALGSSWQQVATQKPYYGTGTAIYTPLYLYLDKTIGSYMSRNYYVLSAPGHAEVIGTMYSSQIHIWP</sequence>
<feature type="signal peptide" evidence="1">
    <location>
        <begin position="1"/>
        <end position="23"/>
    </location>
</feature>
<accession>L0IQJ5</accession>
<dbReference type="KEGG" id="tto:Thethe_02699"/>
<evidence type="ECO:0000313" key="3">
    <source>
        <dbReference type="Proteomes" id="UP000010845"/>
    </source>
</evidence>
<gene>
    <name evidence="2" type="ORF">Thethe_02699</name>
</gene>
<protein>
    <submittedName>
        <fullName evidence="2">Uncharacterized protein</fullName>
    </submittedName>
</protein>
<reference evidence="2 3" key="1">
    <citation type="submission" date="2012-03" db="EMBL/GenBank/DDBJ databases">
        <title>Complete sequence of chromosome of Thermoanaerobacterium thermosaccharolyticum M0795.</title>
        <authorList>
            <consortium name="US DOE Joint Genome Institute"/>
            <person name="Lucas S."/>
            <person name="Han J."/>
            <person name="Lapidus A."/>
            <person name="Cheng J.-F."/>
            <person name="Goodwin L."/>
            <person name="Pitluck S."/>
            <person name="Peters L."/>
            <person name="Teshima H."/>
            <person name="Detter J.C."/>
            <person name="Han C."/>
            <person name="Tapia R."/>
            <person name="Land M."/>
            <person name="Hauser L."/>
            <person name="Kyrpides N."/>
            <person name="Ivanova N."/>
            <person name="Pagani I."/>
            <person name="Feinberg L."/>
            <person name="Folden J."/>
            <person name="Hogsett D."/>
            <person name="Shaw J."/>
            <person name="Woyke T."/>
        </authorList>
    </citation>
    <scope>NUCLEOTIDE SEQUENCE [LARGE SCALE GENOMIC DNA]</scope>
    <source>
        <strain evidence="2 3">M0795</strain>
    </source>
</reference>
<evidence type="ECO:0000313" key="2">
    <source>
        <dbReference type="EMBL" id="AGB20262.1"/>
    </source>
</evidence>
<feature type="chain" id="PRO_5003944167" evidence="1">
    <location>
        <begin position="24"/>
        <end position="274"/>
    </location>
</feature>
<name>L0IQJ5_THETR</name>
<proteinExistence type="predicted"/>
<organism evidence="2 3">
    <name type="scientific">Thermoanaerobacterium thermosaccharolyticum M0795</name>
    <dbReference type="NCBI Taxonomy" id="698948"/>
    <lineage>
        <taxon>Bacteria</taxon>
        <taxon>Bacillati</taxon>
        <taxon>Bacillota</taxon>
        <taxon>Clostridia</taxon>
        <taxon>Thermoanaerobacterales</taxon>
        <taxon>Thermoanaerobacteraceae</taxon>
        <taxon>Thermoanaerobacterium</taxon>
    </lineage>
</organism>
<dbReference type="AlphaFoldDB" id="L0IQJ5"/>
<dbReference type="Proteomes" id="UP000010845">
    <property type="component" value="Chromosome"/>
</dbReference>
<evidence type="ECO:0000256" key="1">
    <source>
        <dbReference type="SAM" id="SignalP"/>
    </source>
</evidence>
<dbReference type="EMBL" id="CP003066">
    <property type="protein sequence ID" value="AGB20262.1"/>
    <property type="molecule type" value="Genomic_DNA"/>
</dbReference>
<dbReference type="HOGENOM" id="CLU_1015409_0_0_9"/>
<dbReference type="PATRIC" id="fig|698948.3.peg.2689"/>
<dbReference type="RefSeq" id="WP_015312680.1">
    <property type="nucleotide sequence ID" value="NC_019970.1"/>
</dbReference>